<keyword evidence="2" id="KW-0812">Transmembrane</keyword>
<feature type="transmembrane region" description="Helical" evidence="2">
    <location>
        <begin position="36"/>
        <end position="59"/>
    </location>
</feature>
<evidence type="ECO:0000256" key="1">
    <source>
        <dbReference type="SAM" id="MobiDB-lite"/>
    </source>
</evidence>
<dbReference type="RefSeq" id="WP_110668992.1">
    <property type="nucleotide sequence ID" value="NZ_PYBW01000040.1"/>
</dbReference>
<comment type="caution">
    <text evidence="3">The sequence shown here is derived from an EMBL/GenBank/DDBJ whole genome shotgun (WGS) entry which is preliminary data.</text>
</comment>
<dbReference type="Proteomes" id="UP000248039">
    <property type="component" value="Unassembled WGS sequence"/>
</dbReference>
<feature type="transmembrane region" description="Helical" evidence="2">
    <location>
        <begin position="110"/>
        <end position="128"/>
    </location>
</feature>
<evidence type="ECO:0000256" key="2">
    <source>
        <dbReference type="SAM" id="Phobius"/>
    </source>
</evidence>
<evidence type="ECO:0000313" key="4">
    <source>
        <dbReference type="Proteomes" id="UP000248039"/>
    </source>
</evidence>
<name>A0A2V4NA41_9ACTN</name>
<feature type="transmembrane region" description="Helical" evidence="2">
    <location>
        <begin position="213"/>
        <end position="231"/>
    </location>
</feature>
<protein>
    <recommendedName>
        <fullName evidence="5">DUF998 domain-containing protein</fullName>
    </recommendedName>
</protein>
<dbReference type="OrthoDB" id="9803163at2"/>
<evidence type="ECO:0000313" key="3">
    <source>
        <dbReference type="EMBL" id="PYC80190.1"/>
    </source>
</evidence>
<proteinExistence type="predicted"/>
<feature type="transmembrane region" description="Helical" evidence="2">
    <location>
        <begin position="140"/>
        <end position="161"/>
    </location>
</feature>
<evidence type="ECO:0008006" key="5">
    <source>
        <dbReference type="Google" id="ProtNLM"/>
    </source>
</evidence>
<dbReference type="AlphaFoldDB" id="A0A2V4NA41"/>
<gene>
    <name evidence="3" type="ORF">C7C46_12930</name>
</gene>
<dbReference type="EMBL" id="PYBW01000040">
    <property type="protein sequence ID" value="PYC80190.1"/>
    <property type="molecule type" value="Genomic_DNA"/>
</dbReference>
<sequence length="247" mass="26398">MTPIWRTLSTPVREPSPATAPDGRTAVSQDGRTVGFLRLGVGAIGILLPPALPLGNWLFAEFRGLSTSGFWPESMSGSYYTSTRNVFVGSLCALGVFLICYRFDRRDDRWSTAAGVCAIGVALCPTTADNPTSFQQTVGALHLVLAALLYLVLALFSILSFRDPRLAQSRWATRGYLAAGVLIPVSLLFAMLAALTHLGTDWPVRPVYLCEWLATWAFGGAWTAAAVELAAADSASRRTGVTPVAGT</sequence>
<reference evidence="3 4" key="1">
    <citation type="submission" date="2018-03" db="EMBL/GenBank/DDBJ databases">
        <title>Bioinformatic expansion and discovery of thiopeptide antibiotics.</title>
        <authorList>
            <person name="Schwalen C.J."/>
            <person name="Hudson G.A."/>
            <person name="Mitchell D.A."/>
        </authorList>
    </citation>
    <scope>NUCLEOTIDE SEQUENCE [LARGE SCALE GENOMIC DNA]</scope>
    <source>
        <strain evidence="3 4">ATCC 21389</strain>
    </source>
</reference>
<feature type="transmembrane region" description="Helical" evidence="2">
    <location>
        <begin position="79"/>
        <end position="103"/>
    </location>
</feature>
<keyword evidence="2" id="KW-1133">Transmembrane helix</keyword>
<feature type="region of interest" description="Disordered" evidence="1">
    <location>
        <begin position="1"/>
        <end position="26"/>
    </location>
</feature>
<keyword evidence="4" id="KW-1185">Reference proteome</keyword>
<organism evidence="3 4">
    <name type="scientific">Streptomyces tateyamensis</name>
    <dbReference type="NCBI Taxonomy" id="565073"/>
    <lineage>
        <taxon>Bacteria</taxon>
        <taxon>Bacillati</taxon>
        <taxon>Actinomycetota</taxon>
        <taxon>Actinomycetes</taxon>
        <taxon>Kitasatosporales</taxon>
        <taxon>Streptomycetaceae</taxon>
        <taxon>Streptomyces</taxon>
    </lineage>
</organism>
<feature type="transmembrane region" description="Helical" evidence="2">
    <location>
        <begin position="173"/>
        <end position="193"/>
    </location>
</feature>
<keyword evidence="2" id="KW-0472">Membrane</keyword>
<accession>A0A2V4NA41</accession>